<reference evidence="8" key="1">
    <citation type="journal article" date="2018" name="Front. Microbiol.">
        <title>Genome-Based Analysis Reveals the Taxonomy and Diversity of the Family Idiomarinaceae.</title>
        <authorList>
            <person name="Liu Y."/>
            <person name="Lai Q."/>
            <person name="Shao Z."/>
        </authorList>
    </citation>
    <scope>NUCLEOTIDE SEQUENCE [LARGE SCALE GENOMIC DNA]</scope>
    <source>
        <strain evidence="8">PO-M2</strain>
    </source>
</reference>
<dbReference type="Pfam" id="PF05400">
    <property type="entry name" value="FliT"/>
    <property type="match status" value="1"/>
</dbReference>
<evidence type="ECO:0000256" key="1">
    <source>
        <dbReference type="ARBA" id="ARBA00004514"/>
    </source>
</evidence>
<comment type="subcellular location">
    <subcellularLocation>
        <location evidence="1">Cytoplasm</location>
        <location evidence="1">Cytosol</location>
    </subcellularLocation>
</comment>
<keyword evidence="3" id="KW-1005">Bacterial flagellum biogenesis</keyword>
<dbReference type="Proteomes" id="UP000287649">
    <property type="component" value="Unassembled WGS sequence"/>
</dbReference>
<evidence type="ECO:0000256" key="3">
    <source>
        <dbReference type="ARBA" id="ARBA00022795"/>
    </source>
</evidence>
<dbReference type="GO" id="GO:0044781">
    <property type="term" value="P:bacterial-type flagellum organization"/>
    <property type="evidence" value="ECO:0007669"/>
    <property type="project" value="UniProtKB-KW"/>
</dbReference>
<evidence type="ECO:0000256" key="4">
    <source>
        <dbReference type="ARBA" id="ARBA00023186"/>
    </source>
</evidence>
<evidence type="ECO:0000313" key="8">
    <source>
        <dbReference type="Proteomes" id="UP000287649"/>
    </source>
</evidence>
<dbReference type="AlphaFoldDB" id="A0A432Y705"/>
<evidence type="ECO:0000313" key="7">
    <source>
        <dbReference type="EMBL" id="RUO56760.1"/>
    </source>
</evidence>
<keyword evidence="6" id="KW-0175">Coiled coil</keyword>
<keyword evidence="4" id="KW-0143">Chaperone</keyword>
<feature type="coiled-coil region" evidence="6">
    <location>
        <begin position="64"/>
        <end position="91"/>
    </location>
</feature>
<dbReference type="InterPro" id="IPR008622">
    <property type="entry name" value="FliT"/>
</dbReference>
<sequence length="100" mass="12028">MSYQALLEHSNKMLDSVRNGDWDTLIETEVEYVREVERLSYAESGVELSDEQKLQKMTLLHTIMDQDREIRERLIERRAKLEETLLSMQKKQQLEHSYRN</sequence>
<evidence type="ECO:0000256" key="6">
    <source>
        <dbReference type="SAM" id="Coils"/>
    </source>
</evidence>
<proteinExistence type="predicted"/>
<dbReference type="RefSeq" id="WP_126772268.1">
    <property type="nucleotide sequence ID" value="NZ_PIPX01000001.1"/>
</dbReference>
<dbReference type="Gene3D" id="1.20.58.380">
    <property type="entry name" value="Flagellar protein flit"/>
    <property type="match status" value="1"/>
</dbReference>
<gene>
    <name evidence="7" type="ORF">CWI70_08510</name>
</gene>
<protein>
    <recommendedName>
        <fullName evidence="5">Flagellar protein FliT</fullName>
    </recommendedName>
</protein>
<dbReference type="EMBL" id="PIPX01000001">
    <property type="protein sequence ID" value="RUO56760.1"/>
    <property type="molecule type" value="Genomic_DNA"/>
</dbReference>
<organism evidence="7 8">
    <name type="scientific">Pseudidiomarina homiensis</name>
    <dbReference type="NCBI Taxonomy" id="364198"/>
    <lineage>
        <taxon>Bacteria</taxon>
        <taxon>Pseudomonadati</taxon>
        <taxon>Pseudomonadota</taxon>
        <taxon>Gammaproteobacteria</taxon>
        <taxon>Alteromonadales</taxon>
        <taxon>Idiomarinaceae</taxon>
        <taxon>Pseudidiomarina</taxon>
    </lineage>
</organism>
<comment type="caution">
    <text evidence="7">The sequence shown here is derived from an EMBL/GenBank/DDBJ whole genome shotgun (WGS) entry which is preliminary data.</text>
</comment>
<evidence type="ECO:0000256" key="2">
    <source>
        <dbReference type="ARBA" id="ARBA00022490"/>
    </source>
</evidence>
<accession>A0A432Y705</accession>
<evidence type="ECO:0000256" key="5">
    <source>
        <dbReference type="ARBA" id="ARBA00093797"/>
    </source>
</evidence>
<keyword evidence="2" id="KW-0963">Cytoplasm</keyword>
<keyword evidence="8" id="KW-1185">Reference proteome</keyword>
<name>A0A432Y705_9GAMM</name>